<sequence length="176" mass="17936">MGIRVLATAAGVACAAAASVVTAGGAAAQGSPWTPYRASDVLVTAARSTCAFDVQETVLRDREEYRTTASYPDGSPKEQVYRGDLVVRFTNTTTGESVVHDLGGTAVYAFAPDGTPLSLTSEHGPFSATLPAGSVPMTGIYVVSGKGTSVLFGADGTRTLTLGRNGTAIDVCAELA</sequence>
<dbReference type="EMBL" id="JABENB010000001">
    <property type="protein sequence ID" value="NNG38588.1"/>
    <property type="molecule type" value="Genomic_DNA"/>
</dbReference>
<keyword evidence="1" id="KW-0732">Signal</keyword>
<feature type="signal peptide" evidence="1">
    <location>
        <begin position="1"/>
        <end position="23"/>
    </location>
</feature>
<accession>A0A849AHB3</accession>
<feature type="chain" id="PRO_5039452927" evidence="1">
    <location>
        <begin position="24"/>
        <end position="176"/>
    </location>
</feature>
<evidence type="ECO:0000313" key="2">
    <source>
        <dbReference type="EMBL" id="NNG38588.1"/>
    </source>
</evidence>
<name>A0A849AHB3_9MICO</name>
<keyword evidence="3" id="KW-1185">Reference proteome</keyword>
<dbReference type="RefSeq" id="WP_171152536.1">
    <property type="nucleotide sequence ID" value="NZ_JABENB010000001.1"/>
</dbReference>
<organism evidence="2 3">
    <name type="scientific">Flexivirga aerilata</name>
    <dbReference type="NCBI Taxonomy" id="1656889"/>
    <lineage>
        <taxon>Bacteria</taxon>
        <taxon>Bacillati</taxon>
        <taxon>Actinomycetota</taxon>
        <taxon>Actinomycetes</taxon>
        <taxon>Micrococcales</taxon>
        <taxon>Dermacoccaceae</taxon>
        <taxon>Flexivirga</taxon>
    </lineage>
</organism>
<dbReference type="Proteomes" id="UP000557772">
    <property type="component" value="Unassembled WGS sequence"/>
</dbReference>
<reference evidence="2 3" key="1">
    <citation type="submission" date="2020-05" db="EMBL/GenBank/DDBJ databases">
        <title>Flexivirga sp. ID2601S isolated from air conditioner.</title>
        <authorList>
            <person name="Kim D.H."/>
        </authorList>
    </citation>
    <scope>NUCLEOTIDE SEQUENCE [LARGE SCALE GENOMIC DNA]</scope>
    <source>
        <strain evidence="2 3">ID2601S</strain>
    </source>
</reference>
<proteinExistence type="predicted"/>
<dbReference type="AlphaFoldDB" id="A0A849AHB3"/>
<protein>
    <submittedName>
        <fullName evidence="2">Uncharacterized protein</fullName>
    </submittedName>
</protein>
<evidence type="ECO:0000256" key="1">
    <source>
        <dbReference type="SAM" id="SignalP"/>
    </source>
</evidence>
<evidence type="ECO:0000313" key="3">
    <source>
        <dbReference type="Proteomes" id="UP000557772"/>
    </source>
</evidence>
<comment type="caution">
    <text evidence="2">The sequence shown here is derived from an EMBL/GenBank/DDBJ whole genome shotgun (WGS) entry which is preliminary data.</text>
</comment>
<gene>
    <name evidence="2" type="ORF">HJ588_04760</name>
</gene>